<comment type="caution">
    <text evidence="1">The sequence shown here is derived from an EMBL/GenBank/DDBJ whole genome shotgun (WGS) entry which is preliminary data.</text>
</comment>
<dbReference type="EMBL" id="JXTC01000809">
    <property type="protein sequence ID" value="PON36929.1"/>
    <property type="molecule type" value="Genomic_DNA"/>
</dbReference>
<dbReference type="OrthoDB" id="2010798at2759"/>
<keyword evidence="2" id="KW-1185">Reference proteome</keyword>
<gene>
    <name evidence="1" type="ORF">TorRG33x02_348350</name>
</gene>
<sequence length="296" mass="34489">MGSDGQFRRFYRGSNYQQILECSSNKAGMFMKIMKIQNGMVRSIIVRLREHSRDGRILVAKQYGGEDNRRNERSSKVRNWRLAVVVFRDNVEIQWNVINTGLRRNVVLTKLFADRAILWCMNEDEKKIVLKFQTCFLFNTRPIRVVSWSQEYHWANVKFAGRDTWIGVNGLSLDWWKENIFRRIGEKLGGLIGKYRGVPGASDSEFFRSLKTLFRIHMQRDYHLQRSVGKGEERADNRTKQWSIHNGRSGGECSANLQGVMWLPAHLLLTPPWGKVILGIMTSIDTLQKEGTMRIF</sequence>
<proteinExistence type="predicted"/>
<accession>A0A2P5AK52</accession>
<name>A0A2P5AK52_TREOI</name>
<dbReference type="InParanoid" id="A0A2P5AK52"/>
<dbReference type="Proteomes" id="UP000237000">
    <property type="component" value="Unassembled WGS sequence"/>
</dbReference>
<evidence type="ECO:0000313" key="1">
    <source>
        <dbReference type="EMBL" id="PON36929.1"/>
    </source>
</evidence>
<dbReference type="AlphaFoldDB" id="A0A2P5AK52"/>
<organism evidence="1 2">
    <name type="scientific">Trema orientale</name>
    <name type="common">Charcoal tree</name>
    <name type="synonym">Celtis orientalis</name>
    <dbReference type="NCBI Taxonomy" id="63057"/>
    <lineage>
        <taxon>Eukaryota</taxon>
        <taxon>Viridiplantae</taxon>
        <taxon>Streptophyta</taxon>
        <taxon>Embryophyta</taxon>
        <taxon>Tracheophyta</taxon>
        <taxon>Spermatophyta</taxon>
        <taxon>Magnoliopsida</taxon>
        <taxon>eudicotyledons</taxon>
        <taxon>Gunneridae</taxon>
        <taxon>Pentapetalae</taxon>
        <taxon>rosids</taxon>
        <taxon>fabids</taxon>
        <taxon>Rosales</taxon>
        <taxon>Cannabaceae</taxon>
        <taxon>Trema</taxon>
    </lineage>
</organism>
<protein>
    <submittedName>
        <fullName evidence="1">Uncharacterized protein</fullName>
    </submittedName>
</protein>
<evidence type="ECO:0000313" key="2">
    <source>
        <dbReference type="Proteomes" id="UP000237000"/>
    </source>
</evidence>
<reference evidence="2" key="1">
    <citation type="submission" date="2016-06" db="EMBL/GenBank/DDBJ databases">
        <title>Parallel loss of symbiosis genes in relatives of nitrogen-fixing non-legume Parasponia.</title>
        <authorList>
            <person name="Van Velzen R."/>
            <person name="Holmer R."/>
            <person name="Bu F."/>
            <person name="Rutten L."/>
            <person name="Van Zeijl A."/>
            <person name="Liu W."/>
            <person name="Santuari L."/>
            <person name="Cao Q."/>
            <person name="Sharma T."/>
            <person name="Shen D."/>
            <person name="Roswanjaya Y."/>
            <person name="Wardhani T."/>
            <person name="Kalhor M.S."/>
            <person name="Jansen J."/>
            <person name="Van den Hoogen J."/>
            <person name="Gungor B."/>
            <person name="Hartog M."/>
            <person name="Hontelez J."/>
            <person name="Verver J."/>
            <person name="Yang W.-C."/>
            <person name="Schijlen E."/>
            <person name="Repin R."/>
            <person name="Schilthuizen M."/>
            <person name="Schranz E."/>
            <person name="Heidstra R."/>
            <person name="Miyata K."/>
            <person name="Fedorova E."/>
            <person name="Kohlen W."/>
            <person name="Bisseling T."/>
            <person name="Smit S."/>
            <person name="Geurts R."/>
        </authorList>
    </citation>
    <scope>NUCLEOTIDE SEQUENCE [LARGE SCALE GENOMIC DNA]</scope>
    <source>
        <strain evidence="2">cv. RG33-2</strain>
    </source>
</reference>